<dbReference type="InterPro" id="IPR050204">
    <property type="entry name" value="AraC_XylS_family_regulators"/>
</dbReference>
<evidence type="ECO:0000256" key="2">
    <source>
        <dbReference type="ARBA" id="ARBA00023125"/>
    </source>
</evidence>
<dbReference type="InterPro" id="IPR009057">
    <property type="entry name" value="Homeodomain-like_sf"/>
</dbReference>
<dbReference type="SUPFAM" id="SSF51215">
    <property type="entry name" value="Regulatory protein AraC"/>
    <property type="match status" value="1"/>
</dbReference>
<keyword evidence="1" id="KW-0805">Transcription regulation</keyword>
<feature type="compositionally biased region" description="Basic and acidic residues" evidence="4">
    <location>
        <begin position="263"/>
        <end position="289"/>
    </location>
</feature>
<dbReference type="AlphaFoldDB" id="A0A8I1MVC0"/>
<evidence type="ECO:0000259" key="5">
    <source>
        <dbReference type="PROSITE" id="PS01124"/>
    </source>
</evidence>
<comment type="caution">
    <text evidence="6">The sequence shown here is derived from an EMBL/GenBank/DDBJ whole genome shotgun (WGS) entry which is preliminary data.</text>
</comment>
<keyword evidence="2" id="KW-0238">DNA-binding</keyword>
<dbReference type="RefSeq" id="WP_276729659.1">
    <property type="nucleotide sequence ID" value="NZ_JAFKMR010000015.1"/>
</dbReference>
<protein>
    <submittedName>
        <fullName evidence="6">AraC family transcriptional regulator</fullName>
    </submittedName>
</protein>
<dbReference type="InterPro" id="IPR018060">
    <property type="entry name" value="HTH_AraC"/>
</dbReference>
<dbReference type="GO" id="GO:0003700">
    <property type="term" value="F:DNA-binding transcription factor activity"/>
    <property type="evidence" value="ECO:0007669"/>
    <property type="project" value="InterPro"/>
</dbReference>
<feature type="domain" description="HTH araC/xylS-type" evidence="5">
    <location>
        <begin position="157"/>
        <end position="254"/>
    </location>
</feature>
<feature type="region of interest" description="Disordered" evidence="4">
    <location>
        <begin position="256"/>
        <end position="289"/>
    </location>
</feature>
<organism evidence="6 7">
    <name type="scientific">Thiomonas arsenitoxydans (strain DSM 22701 / CIP 110005 / 3As)</name>
    <dbReference type="NCBI Taxonomy" id="426114"/>
    <lineage>
        <taxon>Bacteria</taxon>
        <taxon>Pseudomonadati</taxon>
        <taxon>Pseudomonadota</taxon>
        <taxon>Betaproteobacteria</taxon>
        <taxon>Burkholderiales</taxon>
        <taxon>Thiomonas</taxon>
    </lineage>
</organism>
<evidence type="ECO:0000313" key="7">
    <source>
        <dbReference type="Proteomes" id="UP000664800"/>
    </source>
</evidence>
<evidence type="ECO:0000256" key="4">
    <source>
        <dbReference type="SAM" id="MobiDB-lite"/>
    </source>
</evidence>
<sequence>MKQITRWNADPCTEVEKIQARMDGRGLEPHFHDAWSFGVVVKGNCTFKSRGEMQLAPVGAVFAIPPFEVHESLPTAEAVEYRVFYVAAHVLEAHAPELPGLIHAGRKRVWVDGEWAFAIGSDARAVMSPDVSLGEWLRAFAARLRTASPGAARPPSNALRQSLDQQWSEPLVLAEIESATQHTRWHAIRTFRQQVGLTPGAYLRQLRALKSRHLLRSGLTIAQTAHALHFSDQPHYTRTFKQVFGVTPGRFQSLNRQAPSAEHFSKEHADDGDQQQDSHADVEMMNRLG</sequence>
<proteinExistence type="predicted"/>
<dbReference type="PANTHER" id="PTHR46796:SF2">
    <property type="entry name" value="TRANSCRIPTIONAL REGULATORY PROTEIN"/>
    <property type="match status" value="1"/>
</dbReference>
<evidence type="ECO:0000313" key="6">
    <source>
        <dbReference type="EMBL" id="MBN8744168.1"/>
    </source>
</evidence>
<evidence type="ECO:0000256" key="3">
    <source>
        <dbReference type="ARBA" id="ARBA00023163"/>
    </source>
</evidence>
<dbReference type="PANTHER" id="PTHR46796">
    <property type="entry name" value="HTH-TYPE TRANSCRIPTIONAL ACTIVATOR RHAS-RELATED"/>
    <property type="match status" value="1"/>
</dbReference>
<dbReference type="Pfam" id="PF02311">
    <property type="entry name" value="AraC_binding"/>
    <property type="match status" value="1"/>
</dbReference>
<dbReference type="SMART" id="SM00342">
    <property type="entry name" value="HTH_ARAC"/>
    <property type="match status" value="1"/>
</dbReference>
<gene>
    <name evidence="6" type="ORF">J0I24_07630</name>
</gene>
<accession>A0A8I1MVC0</accession>
<name>A0A8I1MVC0_THIA3</name>
<dbReference type="Gene3D" id="1.10.10.60">
    <property type="entry name" value="Homeodomain-like"/>
    <property type="match status" value="2"/>
</dbReference>
<dbReference type="InterPro" id="IPR037923">
    <property type="entry name" value="HTH-like"/>
</dbReference>
<dbReference type="GO" id="GO:0043565">
    <property type="term" value="F:sequence-specific DNA binding"/>
    <property type="evidence" value="ECO:0007669"/>
    <property type="project" value="InterPro"/>
</dbReference>
<dbReference type="SUPFAM" id="SSF46689">
    <property type="entry name" value="Homeodomain-like"/>
    <property type="match status" value="1"/>
</dbReference>
<keyword evidence="3" id="KW-0804">Transcription</keyword>
<evidence type="ECO:0000256" key="1">
    <source>
        <dbReference type="ARBA" id="ARBA00023015"/>
    </source>
</evidence>
<reference evidence="6" key="1">
    <citation type="submission" date="2021-02" db="EMBL/GenBank/DDBJ databases">
        <title>Thiocyanate and organic carbon inputs drive convergent selection for specific autotrophic Afipia and Thiobacillus strains within complex microbiomes.</title>
        <authorList>
            <person name="Huddy R.J."/>
            <person name="Sachdeva R."/>
            <person name="Kadzinga F."/>
            <person name="Kantor R.S."/>
            <person name="Harrison S.T.L."/>
            <person name="Banfield J.F."/>
        </authorList>
    </citation>
    <scope>NUCLEOTIDE SEQUENCE</scope>
    <source>
        <strain evidence="6">SCN18_13_7_16_R3_B_64_19</strain>
    </source>
</reference>
<dbReference type="Proteomes" id="UP000664800">
    <property type="component" value="Unassembled WGS sequence"/>
</dbReference>
<dbReference type="PROSITE" id="PS01124">
    <property type="entry name" value="HTH_ARAC_FAMILY_2"/>
    <property type="match status" value="1"/>
</dbReference>
<dbReference type="InterPro" id="IPR003313">
    <property type="entry name" value="AraC-bd"/>
</dbReference>
<dbReference type="EMBL" id="JAFKMR010000015">
    <property type="protein sequence ID" value="MBN8744168.1"/>
    <property type="molecule type" value="Genomic_DNA"/>
</dbReference>
<dbReference type="Pfam" id="PF12833">
    <property type="entry name" value="HTH_18"/>
    <property type="match status" value="1"/>
</dbReference>